<dbReference type="InterPro" id="IPR026516">
    <property type="entry name" value="THAP1/10"/>
</dbReference>
<dbReference type="Proteomes" id="UP000078492">
    <property type="component" value="Unassembled WGS sequence"/>
</dbReference>
<sequence length="165" mass="19028">MGKRVCIVFNCRNGLECMKKQNKENGIKNKSLFRAPKDKKLLDRWTANLGQLKRPLTEHSFVCEEHFSIEDVFRSNDVLLSDGTVHRTERIIPKLRQNAIPIVGKNYSEKKSNAEHESFVADTANLISEGYDDISIEIPSLFDNVTPQRNDQDCEQDVEYTENRL</sequence>
<evidence type="ECO:0000256" key="5">
    <source>
        <dbReference type="PROSITE-ProRule" id="PRU00309"/>
    </source>
</evidence>
<dbReference type="EMBL" id="KQ980838">
    <property type="protein sequence ID" value="KYN12347.1"/>
    <property type="molecule type" value="Genomic_DNA"/>
</dbReference>
<dbReference type="GO" id="GO:0043565">
    <property type="term" value="F:sequence-specific DNA binding"/>
    <property type="evidence" value="ECO:0007669"/>
    <property type="project" value="InterPro"/>
</dbReference>
<dbReference type="PANTHER" id="PTHR46600:SF11">
    <property type="entry name" value="THAP DOMAIN-CONTAINING PROTEIN 10"/>
    <property type="match status" value="1"/>
</dbReference>
<dbReference type="SUPFAM" id="SSF57716">
    <property type="entry name" value="Glucocorticoid receptor-like (DNA-binding domain)"/>
    <property type="match status" value="1"/>
</dbReference>
<evidence type="ECO:0000256" key="3">
    <source>
        <dbReference type="ARBA" id="ARBA00022833"/>
    </source>
</evidence>
<evidence type="ECO:0000313" key="8">
    <source>
        <dbReference type="Proteomes" id="UP000078492"/>
    </source>
</evidence>
<dbReference type="AlphaFoldDB" id="A0A151IXC8"/>
<evidence type="ECO:0000313" key="7">
    <source>
        <dbReference type="EMBL" id="KYN12347.1"/>
    </source>
</evidence>
<evidence type="ECO:0000256" key="2">
    <source>
        <dbReference type="ARBA" id="ARBA00022771"/>
    </source>
</evidence>
<keyword evidence="8" id="KW-1185">Reference proteome</keyword>
<accession>A0A151IXC8</accession>
<evidence type="ECO:0000256" key="4">
    <source>
        <dbReference type="ARBA" id="ARBA00023125"/>
    </source>
</evidence>
<feature type="domain" description="THAP-type" evidence="6">
    <location>
        <begin position="1"/>
        <end position="104"/>
    </location>
</feature>
<dbReference type="KEGG" id="tcz:108767483"/>
<keyword evidence="4 5" id="KW-0238">DNA-binding</keyword>
<keyword evidence="1" id="KW-0479">Metal-binding</keyword>
<evidence type="ECO:0000256" key="1">
    <source>
        <dbReference type="ARBA" id="ARBA00022723"/>
    </source>
</evidence>
<keyword evidence="3" id="KW-0862">Zinc</keyword>
<dbReference type="PANTHER" id="PTHR46600">
    <property type="entry name" value="THAP DOMAIN-CONTAINING"/>
    <property type="match status" value="1"/>
</dbReference>
<protein>
    <recommendedName>
        <fullName evidence="6">THAP-type domain-containing protein</fullName>
    </recommendedName>
</protein>
<dbReference type="GO" id="GO:0008270">
    <property type="term" value="F:zinc ion binding"/>
    <property type="evidence" value="ECO:0007669"/>
    <property type="project" value="UniProtKB-KW"/>
</dbReference>
<organism evidence="7 8">
    <name type="scientific">Trachymyrmex cornetzi</name>
    <dbReference type="NCBI Taxonomy" id="471704"/>
    <lineage>
        <taxon>Eukaryota</taxon>
        <taxon>Metazoa</taxon>
        <taxon>Ecdysozoa</taxon>
        <taxon>Arthropoda</taxon>
        <taxon>Hexapoda</taxon>
        <taxon>Insecta</taxon>
        <taxon>Pterygota</taxon>
        <taxon>Neoptera</taxon>
        <taxon>Endopterygota</taxon>
        <taxon>Hymenoptera</taxon>
        <taxon>Apocrita</taxon>
        <taxon>Aculeata</taxon>
        <taxon>Formicoidea</taxon>
        <taxon>Formicidae</taxon>
        <taxon>Myrmicinae</taxon>
        <taxon>Trachymyrmex</taxon>
    </lineage>
</organism>
<dbReference type="SMART" id="SM00692">
    <property type="entry name" value="DM3"/>
    <property type="match status" value="1"/>
</dbReference>
<dbReference type="Pfam" id="PF05485">
    <property type="entry name" value="THAP"/>
    <property type="match status" value="1"/>
</dbReference>
<evidence type="ECO:0000259" key="6">
    <source>
        <dbReference type="PROSITE" id="PS50950"/>
    </source>
</evidence>
<name>A0A151IXC8_9HYME</name>
<dbReference type="Gene3D" id="6.20.210.20">
    <property type="entry name" value="THAP domain"/>
    <property type="match status" value="1"/>
</dbReference>
<dbReference type="InterPro" id="IPR038441">
    <property type="entry name" value="THAP_Znf_sf"/>
</dbReference>
<reference evidence="7 8" key="1">
    <citation type="submission" date="2015-09" db="EMBL/GenBank/DDBJ databases">
        <title>Trachymyrmex cornetzi WGS genome.</title>
        <authorList>
            <person name="Nygaard S."/>
            <person name="Hu H."/>
            <person name="Boomsma J."/>
            <person name="Zhang G."/>
        </authorList>
    </citation>
    <scope>NUCLEOTIDE SEQUENCE [LARGE SCALE GENOMIC DNA]</scope>
    <source>
        <strain evidence="7">Tcor2-1</strain>
        <tissue evidence="7">Whole body</tissue>
    </source>
</reference>
<keyword evidence="2 5" id="KW-0863">Zinc-finger</keyword>
<dbReference type="OrthoDB" id="7554946at2759"/>
<dbReference type="InterPro" id="IPR006612">
    <property type="entry name" value="THAP_Znf"/>
</dbReference>
<proteinExistence type="predicted"/>
<gene>
    <name evidence="7" type="ORF">ALC57_15494</name>
</gene>
<dbReference type="SMART" id="SM00980">
    <property type="entry name" value="THAP"/>
    <property type="match status" value="1"/>
</dbReference>
<dbReference type="PROSITE" id="PS50950">
    <property type="entry name" value="ZF_THAP"/>
    <property type="match status" value="1"/>
</dbReference>